<keyword evidence="1 8" id="KW-0963">Cytoplasm</keyword>
<dbReference type="InterPro" id="IPR009061">
    <property type="entry name" value="DNA-bd_dom_put_sf"/>
</dbReference>
<dbReference type="Proteomes" id="UP001057134">
    <property type="component" value="Chromosome"/>
</dbReference>
<feature type="DNA-binding region" description="H-T-H motif" evidence="8">
    <location>
        <begin position="6"/>
        <end position="26"/>
    </location>
</feature>
<gene>
    <name evidence="8 10" type="primary">racA</name>
    <name evidence="10" type="ORF">SK3146_02207</name>
</gene>
<keyword evidence="7 8" id="KW-0131">Cell cycle</keyword>
<dbReference type="SUPFAM" id="SSF46955">
    <property type="entry name" value="Putative DNA-binding domain"/>
    <property type="match status" value="1"/>
</dbReference>
<evidence type="ECO:0000256" key="7">
    <source>
        <dbReference type="ARBA" id="ARBA00023306"/>
    </source>
</evidence>
<keyword evidence="4 8" id="KW-0749">Sporulation</keyword>
<dbReference type="HAMAP" id="MF_01170">
    <property type="entry name" value="RacA"/>
    <property type="match status" value="1"/>
</dbReference>
<accession>A0ABY4RKV7</accession>
<keyword evidence="11" id="KW-1185">Reference proteome</keyword>
<dbReference type="EMBL" id="CP027059">
    <property type="protein sequence ID" value="UQZ83046.1"/>
    <property type="molecule type" value="Genomic_DNA"/>
</dbReference>
<dbReference type="Gene3D" id="1.10.1660.10">
    <property type="match status" value="1"/>
</dbReference>
<evidence type="ECO:0000256" key="2">
    <source>
        <dbReference type="ARBA" id="ARBA00022618"/>
    </source>
</evidence>
<reference evidence="10" key="1">
    <citation type="submission" date="2018-02" db="EMBL/GenBank/DDBJ databases">
        <authorList>
            <person name="Kim S.-K."/>
            <person name="Jung H.-I."/>
            <person name="Lee S.-W."/>
        </authorList>
    </citation>
    <scope>NUCLEOTIDE SEQUENCE</scope>
    <source>
        <strain evidence="10">SK3146</strain>
    </source>
</reference>
<feature type="domain" description="HTH merR-type" evidence="9">
    <location>
        <begin position="4"/>
        <end position="65"/>
    </location>
</feature>
<evidence type="ECO:0000259" key="9">
    <source>
        <dbReference type="Pfam" id="PF13411"/>
    </source>
</evidence>
<keyword evidence="5 8" id="KW-0175">Coiled coil</keyword>
<name>A0ABY4RKV7_9BACL</name>
<sequence>MEAMTTKEVALKLGVSPTTVKRWVAFFQGWFQKDELGHYIYSEDDLQRLRSIQEQLQQGKTMQAIWDGDSRTVKPRTLPVAELQSAGAAISHSAAQTDALLQRIADLELRLEQKASDIVSTQILQHRNELDEIRKSVQTLAAEVEVIQRSLSRHSERTLASLRETPKPSKKKGFISMLFSMF</sequence>
<reference evidence="10" key="2">
    <citation type="journal article" date="2021" name="J Anim Sci Technol">
        <title>Complete genome sequence of Paenibacillus konkukensis sp. nov. SK3146 as a potential probiotic strain.</title>
        <authorList>
            <person name="Jung H.I."/>
            <person name="Park S."/>
            <person name="Niu K.M."/>
            <person name="Lee S.W."/>
            <person name="Kothari D."/>
            <person name="Yi K.J."/>
            <person name="Kim S.K."/>
        </authorList>
    </citation>
    <scope>NUCLEOTIDE SEQUENCE</scope>
    <source>
        <strain evidence="10">SK3146</strain>
    </source>
</reference>
<comment type="similarity">
    <text evidence="8">Belongs to the RacA family.</text>
</comment>
<evidence type="ECO:0000313" key="10">
    <source>
        <dbReference type="EMBL" id="UQZ83046.1"/>
    </source>
</evidence>
<evidence type="ECO:0000256" key="3">
    <source>
        <dbReference type="ARBA" id="ARBA00022829"/>
    </source>
</evidence>
<dbReference type="InterPro" id="IPR023522">
    <property type="entry name" value="Chrosome_anchoring_RacA"/>
</dbReference>
<evidence type="ECO:0000256" key="6">
    <source>
        <dbReference type="ARBA" id="ARBA00023125"/>
    </source>
</evidence>
<proteinExistence type="inferred from homology"/>
<keyword evidence="3 8" id="KW-0159">Chromosome partition</keyword>
<comment type="function">
    <text evidence="8">Required for the formation of axial filaments and for anchoring the origin regions at the cell poles in sporulating cells, thus ensuring proper chromosome segregation in the prespore. Binds in a dispersed manner throughout the chromosome but preferentially to sites clustered in the origin portion of the chromosome, causing condensation of the chromosome and its remodeling into an elongated, anchored structure.</text>
</comment>
<protein>
    <recommendedName>
        <fullName evidence="8">Chromosome-anchoring protein RacA</fullName>
    </recommendedName>
</protein>
<evidence type="ECO:0000313" key="11">
    <source>
        <dbReference type="Proteomes" id="UP001057134"/>
    </source>
</evidence>
<evidence type="ECO:0000256" key="4">
    <source>
        <dbReference type="ARBA" id="ARBA00022969"/>
    </source>
</evidence>
<dbReference type="RefSeq" id="WP_249865112.1">
    <property type="nucleotide sequence ID" value="NZ_CP027059.1"/>
</dbReference>
<dbReference type="InterPro" id="IPR000551">
    <property type="entry name" value="MerR-type_HTH_dom"/>
</dbReference>
<evidence type="ECO:0000256" key="1">
    <source>
        <dbReference type="ARBA" id="ARBA00022490"/>
    </source>
</evidence>
<keyword evidence="6 8" id="KW-0238">DNA-binding</keyword>
<comment type="subcellular location">
    <subcellularLocation>
        <location evidence="8">Cytoplasm</location>
    </subcellularLocation>
    <text evidence="8">Localizes to cell poles and nucleoid.</text>
</comment>
<evidence type="ECO:0000256" key="8">
    <source>
        <dbReference type="HAMAP-Rule" id="MF_01170"/>
    </source>
</evidence>
<keyword evidence="2 8" id="KW-0132">Cell division</keyword>
<evidence type="ECO:0000256" key="5">
    <source>
        <dbReference type="ARBA" id="ARBA00023054"/>
    </source>
</evidence>
<organism evidence="10 11">
    <name type="scientific">Paenibacillus konkukensis</name>
    <dbReference type="NCBI Taxonomy" id="2020716"/>
    <lineage>
        <taxon>Bacteria</taxon>
        <taxon>Bacillati</taxon>
        <taxon>Bacillota</taxon>
        <taxon>Bacilli</taxon>
        <taxon>Bacillales</taxon>
        <taxon>Paenibacillaceae</taxon>
        <taxon>Paenibacillus</taxon>
    </lineage>
</organism>
<dbReference type="Pfam" id="PF13411">
    <property type="entry name" value="MerR_1"/>
    <property type="match status" value="1"/>
</dbReference>